<sequence length="301" mass="32044">MVINLSGPLEHVSASYDDPAVWSRPTRTTTIAQRADQLAAYVDLSLDEPQAVQSLRDATAELRDAPGLTAALPKVLAGAMSLMGTEVGNIQLLDPGRDSLVLVTQFGFGPEFLDHFAVVDDDRSVCGRAASHCAQAVVADVRDDPAFTPHRKVFRTAGVRAVQSTPLVDKAGRMMGMISTHLPHPGRPPERDLRLMALYGQFAGEVIARHLGAPSRSDTAPAPAEPAAVPLLTETVRQIFGAGLSFASARSLVVNGDAARRLRDGVAKLDDAVRTIHRAMVGLDGVGAPEPADALRDWVNR</sequence>
<dbReference type="AlphaFoldDB" id="A0A1G9S226"/>
<dbReference type="Proteomes" id="UP000183376">
    <property type="component" value="Chromosome I"/>
</dbReference>
<gene>
    <name evidence="2" type="ORF">SAMN04489726_0837</name>
</gene>
<evidence type="ECO:0000313" key="2">
    <source>
        <dbReference type="EMBL" id="SDM29472.1"/>
    </source>
</evidence>
<dbReference type="SMART" id="SM00065">
    <property type="entry name" value="GAF"/>
    <property type="match status" value="1"/>
</dbReference>
<dbReference type="InterPro" id="IPR003018">
    <property type="entry name" value="GAF"/>
</dbReference>
<reference evidence="2 3" key="1">
    <citation type="submission" date="2016-10" db="EMBL/GenBank/DDBJ databases">
        <authorList>
            <person name="de Groot N.N."/>
        </authorList>
    </citation>
    <scope>NUCLEOTIDE SEQUENCE [LARGE SCALE GENOMIC DNA]</scope>
    <source>
        <strain evidence="2 3">DSM 44149</strain>
    </source>
</reference>
<dbReference type="OrthoDB" id="4694899at2"/>
<dbReference type="SUPFAM" id="SSF55781">
    <property type="entry name" value="GAF domain-like"/>
    <property type="match status" value="1"/>
</dbReference>
<name>A0A1G9S226_ALLAB</name>
<organism evidence="2 3">
    <name type="scientific">Allokutzneria albata</name>
    <name type="common">Kibdelosporangium albatum</name>
    <dbReference type="NCBI Taxonomy" id="211114"/>
    <lineage>
        <taxon>Bacteria</taxon>
        <taxon>Bacillati</taxon>
        <taxon>Actinomycetota</taxon>
        <taxon>Actinomycetes</taxon>
        <taxon>Pseudonocardiales</taxon>
        <taxon>Pseudonocardiaceae</taxon>
        <taxon>Allokutzneria</taxon>
    </lineage>
</organism>
<protein>
    <submittedName>
        <fullName evidence="2">GAF domain-containing protein</fullName>
    </submittedName>
</protein>
<evidence type="ECO:0000259" key="1">
    <source>
        <dbReference type="SMART" id="SM00065"/>
    </source>
</evidence>
<evidence type="ECO:0000313" key="3">
    <source>
        <dbReference type="Proteomes" id="UP000183376"/>
    </source>
</evidence>
<dbReference type="EMBL" id="LT629701">
    <property type="protein sequence ID" value="SDM29472.1"/>
    <property type="molecule type" value="Genomic_DNA"/>
</dbReference>
<keyword evidence="3" id="KW-1185">Reference proteome</keyword>
<dbReference type="Gene3D" id="3.30.450.40">
    <property type="match status" value="1"/>
</dbReference>
<feature type="domain" description="GAF" evidence="1">
    <location>
        <begin position="67"/>
        <end position="217"/>
    </location>
</feature>
<dbReference type="InterPro" id="IPR029016">
    <property type="entry name" value="GAF-like_dom_sf"/>
</dbReference>
<dbReference type="eggNOG" id="COG2203">
    <property type="taxonomic scope" value="Bacteria"/>
</dbReference>
<dbReference type="Pfam" id="PF13185">
    <property type="entry name" value="GAF_2"/>
    <property type="match status" value="1"/>
</dbReference>
<proteinExistence type="predicted"/>
<dbReference type="STRING" id="211114.SAMN04489726_0837"/>
<accession>A0A1G9S226</accession>